<dbReference type="InterPro" id="IPR002645">
    <property type="entry name" value="STAS_dom"/>
</dbReference>
<dbReference type="InterPro" id="IPR036513">
    <property type="entry name" value="STAS_dom_sf"/>
</dbReference>
<evidence type="ECO:0000313" key="3">
    <source>
        <dbReference type="Proteomes" id="UP000615455"/>
    </source>
</evidence>
<accession>A0ABQ1F178</accession>
<name>A0ABQ1F178_9BACL</name>
<keyword evidence="3" id="KW-1185">Reference proteome</keyword>
<gene>
    <name evidence="2" type="ORF">GCM10008018_48200</name>
</gene>
<evidence type="ECO:0000259" key="1">
    <source>
        <dbReference type="PROSITE" id="PS50801"/>
    </source>
</evidence>
<dbReference type="CDD" id="cd07043">
    <property type="entry name" value="STAS_anti-anti-sigma_factors"/>
    <property type="match status" value="1"/>
</dbReference>
<feature type="domain" description="STAS" evidence="1">
    <location>
        <begin position="16"/>
        <end position="95"/>
    </location>
</feature>
<sequence length="95" mass="10755">MCYEIKNNEQQIDVILNGFIGVKEATSIRQILFPLFQQEFHSLTFHLGAVTEMDSSGLGLLLAVQKIATDHNASVSFRDVNEQLKERLYMAGIRL</sequence>
<protein>
    <recommendedName>
        <fullName evidence="1">STAS domain-containing protein</fullName>
    </recommendedName>
</protein>
<dbReference type="InterPro" id="IPR058548">
    <property type="entry name" value="MlaB-like_STAS"/>
</dbReference>
<dbReference type="SUPFAM" id="SSF52091">
    <property type="entry name" value="SpoIIaa-like"/>
    <property type="match status" value="1"/>
</dbReference>
<proteinExistence type="predicted"/>
<dbReference type="Pfam" id="PF13466">
    <property type="entry name" value="STAS_2"/>
    <property type="match status" value="1"/>
</dbReference>
<dbReference type="PROSITE" id="PS50801">
    <property type="entry name" value="STAS"/>
    <property type="match status" value="1"/>
</dbReference>
<dbReference type="Gene3D" id="3.30.750.24">
    <property type="entry name" value="STAS domain"/>
    <property type="match status" value="1"/>
</dbReference>
<reference evidence="3" key="1">
    <citation type="journal article" date="2019" name="Int. J. Syst. Evol. Microbiol.">
        <title>The Global Catalogue of Microorganisms (GCM) 10K type strain sequencing project: providing services to taxonomists for standard genome sequencing and annotation.</title>
        <authorList>
            <consortium name="The Broad Institute Genomics Platform"/>
            <consortium name="The Broad Institute Genome Sequencing Center for Infectious Disease"/>
            <person name="Wu L."/>
            <person name="Ma J."/>
        </authorList>
    </citation>
    <scope>NUCLEOTIDE SEQUENCE [LARGE SCALE GENOMIC DNA]</scope>
    <source>
        <strain evidence="3">CGMCC 1.15043</strain>
    </source>
</reference>
<dbReference type="Proteomes" id="UP000615455">
    <property type="component" value="Unassembled WGS sequence"/>
</dbReference>
<dbReference type="RefSeq" id="WP_189015858.1">
    <property type="nucleotide sequence ID" value="NZ_BMHE01000031.1"/>
</dbReference>
<evidence type="ECO:0000313" key="2">
    <source>
        <dbReference type="EMBL" id="GFZ96212.1"/>
    </source>
</evidence>
<comment type="caution">
    <text evidence="2">The sequence shown here is derived from an EMBL/GenBank/DDBJ whole genome shotgun (WGS) entry which is preliminary data.</text>
</comment>
<dbReference type="EMBL" id="BMHE01000031">
    <property type="protein sequence ID" value="GFZ96212.1"/>
    <property type="molecule type" value="Genomic_DNA"/>
</dbReference>
<organism evidence="2 3">
    <name type="scientific">Paenibacillus marchantiophytorum</name>
    <dbReference type="NCBI Taxonomy" id="1619310"/>
    <lineage>
        <taxon>Bacteria</taxon>
        <taxon>Bacillati</taxon>
        <taxon>Bacillota</taxon>
        <taxon>Bacilli</taxon>
        <taxon>Bacillales</taxon>
        <taxon>Paenibacillaceae</taxon>
        <taxon>Paenibacillus</taxon>
    </lineage>
</organism>